<reference evidence="2 3" key="1">
    <citation type="submission" date="2019-04" db="EMBL/GenBank/DDBJ databases">
        <title>Friends and foes A comparative genomics study of 23 Aspergillus species from section Flavi.</title>
        <authorList>
            <consortium name="DOE Joint Genome Institute"/>
            <person name="Kjaerbolling I."/>
            <person name="Vesth T."/>
            <person name="Frisvad J.C."/>
            <person name="Nybo J.L."/>
            <person name="Theobald S."/>
            <person name="Kildgaard S."/>
            <person name="Isbrandt T."/>
            <person name="Kuo A."/>
            <person name="Sato A."/>
            <person name="Lyhne E.K."/>
            <person name="Kogle M.E."/>
            <person name="Wiebenga A."/>
            <person name="Kun R.S."/>
            <person name="Lubbers R.J."/>
            <person name="Makela M.R."/>
            <person name="Barry K."/>
            <person name="Chovatia M."/>
            <person name="Clum A."/>
            <person name="Daum C."/>
            <person name="Haridas S."/>
            <person name="He G."/>
            <person name="LaButti K."/>
            <person name="Lipzen A."/>
            <person name="Mondo S."/>
            <person name="Riley R."/>
            <person name="Salamov A."/>
            <person name="Simmons B.A."/>
            <person name="Magnuson J.K."/>
            <person name="Henrissat B."/>
            <person name="Mortensen U.H."/>
            <person name="Larsen T.O."/>
            <person name="Devries R.P."/>
            <person name="Grigoriev I.V."/>
            <person name="Machida M."/>
            <person name="Baker S.E."/>
            <person name="Andersen M.R."/>
        </authorList>
    </citation>
    <scope>NUCLEOTIDE SEQUENCE [LARGE SCALE GENOMIC DNA]</scope>
    <source>
        <strain evidence="2 3">CBS 151.66</strain>
    </source>
</reference>
<dbReference type="OrthoDB" id="4227359at2759"/>
<dbReference type="EMBL" id="ML732152">
    <property type="protein sequence ID" value="KAB8079191.1"/>
    <property type="molecule type" value="Genomic_DNA"/>
</dbReference>
<evidence type="ECO:0000313" key="3">
    <source>
        <dbReference type="Proteomes" id="UP000326565"/>
    </source>
</evidence>
<organism evidence="2 3">
    <name type="scientific">Aspergillus leporis</name>
    <dbReference type="NCBI Taxonomy" id="41062"/>
    <lineage>
        <taxon>Eukaryota</taxon>
        <taxon>Fungi</taxon>
        <taxon>Dikarya</taxon>
        <taxon>Ascomycota</taxon>
        <taxon>Pezizomycotina</taxon>
        <taxon>Eurotiomycetes</taxon>
        <taxon>Eurotiomycetidae</taxon>
        <taxon>Eurotiales</taxon>
        <taxon>Aspergillaceae</taxon>
        <taxon>Aspergillus</taxon>
        <taxon>Aspergillus subgen. Circumdati</taxon>
    </lineage>
</organism>
<keyword evidence="3" id="KW-1185">Reference proteome</keyword>
<evidence type="ECO:0000256" key="1">
    <source>
        <dbReference type="SAM" id="MobiDB-lite"/>
    </source>
</evidence>
<dbReference type="Proteomes" id="UP000326565">
    <property type="component" value="Unassembled WGS sequence"/>
</dbReference>
<proteinExistence type="predicted"/>
<feature type="compositionally biased region" description="Low complexity" evidence="1">
    <location>
        <begin position="1"/>
        <end position="15"/>
    </location>
</feature>
<name>A0A5N5XER7_9EURO</name>
<feature type="region of interest" description="Disordered" evidence="1">
    <location>
        <begin position="1"/>
        <end position="30"/>
    </location>
</feature>
<protein>
    <submittedName>
        <fullName evidence="2">Uncharacterized protein</fullName>
    </submittedName>
</protein>
<gene>
    <name evidence="2" type="ORF">BDV29DRAFT_152053</name>
</gene>
<evidence type="ECO:0000313" key="2">
    <source>
        <dbReference type="EMBL" id="KAB8079191.1"/>
    </source>
</evidence>
<dbReference type="AlphaFoldDB" id="A0A5N5XER7"/>
<sequence length="110" mass="12327">MTSTSSTTTATATTTKPTSNHPKIQPETPLDLSANFANNRKFPVGYDHEVYLQLTAGKDAEKTPNQVYREERVRQRTTRALDRAILDPQGEPGPVDFECAEHEGVKERLR</sequence>
<accession>A0A5N5XER7</accession>